<keyword evidence="3" id="KW-1185">Reference proteome</keyword>
<protein>
    <submittedName>
        <fullName evidence="2">Tetratricopeptide TPR_2 repeat-containing protein</fullName>
    </submittedName>
</protein>
<feature type="repeat" description="TPR" evidence="1">
    <location>
        <begin position="343"/>
        <end position="376"/>
    </location>
</feature>
<evidence type="ECO:0000256" key="1">
    <source>
        <dbReference type="PROSITE-ProRule" id="PRU00339"/>
    </source>
</evidence>
<dbReference type="eggNOG" id="COG0457">
    <property type="taxonomic scope" value="Bacteria"/>
</dbReference>
<dbReference type="eggNOG" id="COG3049">
    <property type="taxonomic scope" value="Bacteria"/>
</dbReference>
<dbReference type="InterPro" id="IPR011990">
    <property type="entry name" value="TPR-like_helical_dom_sf"/>
</dbReference>
<dbReference type="SMART" id="SM00028">
    <property type="entry name" value="TPR"/>
    <property type="match status" value="1"/>
</dbReference>
<dbReference type="Gene3D" id="3.60.60.10">
    <property type="entry name" value="Penicillin V Acylase, Chain A"/>
    <property type="match status" value="1"/>
</dbReference>
<dbReference type="HOGENOM" id="CLU_697726_0_0_10"/>
<reference evidence="2 3" key="1">
    <citation type="journal article" date="2010" name="Stand. Genomic Sci.">
        <title>Complete genome sequence of Cellulophaga algicola type strain (IC166).</title>
        <authorList>
            <person name="Abt B."/>
            <person name="Lu M."/>
            <person name="Misra M."/>
            <person name="Han C."/>
            <person name="Nolan M."/>
            <person name="Lucas S."/>
            <person name="Hammon N."/>
            <person name="Deshpande S."/>
            <person name="Cheng J.F."/>
            <person name="Tapia R."/>
            <person name="Goodwin L."/>
            <person name="Pitluck S."/>
            <person name="Liolios K."/>
            <person name="Pagani I."/>
            <person name="Ivanova N."/>
            <person name="Mavromatis K."/>
            <person name="Ovchinikova G."/>
            <person name="Pati A."/>
            <person name="Chen A."/>
            <person name="Palaniappan K."/>
            <person name="Land M."/>
            <person name="Hauser L."/>
            <person name="Chang Y.J."/>
            <person name="Jeffries C.D."/>
            <person name="Detter J.C."/>
            <person name="Brambilla E."/>
            <person name="Rohde M."/>
            <person name="Tindall B.J."/>
            <person name="Goker M."/>
            <person name="Woyke T."/>
            <person name="Bristow J."/>
            <person name="Eisen J.A."/>
            <person name="Markowitz V."/>
            <person name="Hugenholtz P."/>
            <person name="Kyrpides N.C."/>
            <person name="Klenk H.P."/>
            <person name="Lapidus A."/>
        </authorList>
    </citation>
    <scope>NUCLEOTIDE SEQUENCE [LARGE SCALE GENOMIC DNA]</scope>
    <source>
        <strain evidence="3">DSM 14237 / IC166 / ACAM 630</strain>
    </source>
</reference>
<keyword evidence="1" id="KW-0802">TPR repeat</keyword>
<dbReference type="Gene3D" id="1.25.40.10">
    <property type="entry name" value="Tetratricopeptide repeat domain"/>
    <property type="match status" value="1"/>
</dbReference>
<dbReference type="RefSeq" id="WP_013549522.1">
    <property type="nucleotide sequence ID" value="NC_014934.1"/>
</dbReference>
<dbReference type="EMBL" id="CP002453">
    <property type="protein sequence ID" value="ADV48032.1"/>
    <property type="molecule type" value="Genomic_DNA"/>
</dbReference>
<dbReference type="SUPFAM" id="SSF56235">
    <property type="entry name" value="N-terminal nucleophile aminohydrolases (Ntn hydrolases)"/>
    <property type="match status" value="1"/>
</dbReference>
<dbReference type="PROSITE" id="PS50005">
    <property type="entry name" value="TPR"/>
    <property type="match status" value="1"/>
</dbReference>
<accession>E6XDB9</accession>
<dbReference type="InterPro" id="IPR029055">
    <property type="entry name" value="Ntn_hydrolases_N"/>
</dbReference>
<gene>
    <name evidence="2" type="ordered locus">Celal_0696</name>
</gene>
<dbReference type="KEGG" id="cao:Celal_0696"/>
<organism evidence="2 3">
    <name type="scientific">Cellulophaga algicola (strain DSM 14237 / IC166 / ACAM 630)</name>
    <dbReference type="NCBI Taxonomy" id="688270"/>
    <lineage>
        <taxon>Bacteria</taxon>
        <taxon>Pseudomonadati</taxon>
        <taxon>Bacteroidota</taxon>
        <taxon>Flavobacteriia</taxon>
        <taxon>Flavobacteriales</taxon>
        <taxon>Flavobacteriaceae</taxon>
        <taxon>Cellulophaga</taxon>
    </lineage>
</organism>
<sequence length="395" mass="45226">MKYNLISFLLVILLLNPVISSACSMYKITKDGRTFVGNNEDFLSPNNQFWFEVAGDKKYGVMYMGQLNNFAQGAINEAGLVFDGFTEPELPIENTEGKTNVFIGNAISNIMQTMSSVEEVKVYLETINLSSLSSSMIVFVDKSGTYLIVEGDLLVIGEESEKSFSNFYYSQIETLEDVTLPWFQEGQKFIKATDGNASLGYCSNVMENYKQISSDLFSTQFSTIYDLTSLKIRVYLYGDFTEYIELDLIEELKKGNHKTMMVDLFPKESMGNKFYNKYNDINNPILFLQEQLNPEAYSETELIKMEFNETINILGYEWLEQKKNTEIAIKVFQNGISLMPNDYDLYDSLGEAYLEKKDWNNSIKNYAKSLTLNPENKNAIKKLVKCKEGREKSEN</sequence>
<name>E6XDB9_CELAD</name>
<dbReference type="Proteomes" id="UP000008634">
    <property type="component" value="Chromosome"/>
</dbReference>
<evidence type="ECO:0000313" key="2">
    <source>
        <dbReference type="EMBL" id="ADV48032.1"/>
    </source>
</evidence>
<dbReference type="InterPro" id="IPR019734">
    <property type="entry name" value="TPR_rpt"/>
</dbReference>
<dbReference type="OrthoDB" id="641160at2"/>
<dbReference type="AlphaFoldDB" id="E6XDB9"/>
<dbReference type="PROSITE" id="PS51257">
    <property type="entry name" value="PROKAR_LIPOPROTEIN"/>
    <property type="match status" value="1"/>
</dbReference>
<proteinExistence type="predicted"/>
<dbReference type="SUPFAM" id="SSF48452">
    <property type="entry name" value="TPR-like"/>
    <property type="match status" value="1"/>
</dbReference>
<evidence type="ECO:0000313" key="3">
    <source>
        <dbReference type="Proteomes" id="UP000008634"/>
    </source>
</evidence>